<proteinExistence type="predicted"/>
<keyword evidence="1" id="KW-1133">Transmembrane helix</keyword>
<feature type="transmembrane region" description="Helical" evidence="1">
    <location>
        <begin position="169"/>
        <end position="193"/>
    </location>
</feature>
<feature type="transmembrane region" description="Helical" evidence="1">
    <location>
        <begin position="274"/>
        <end position="294"/>
    </location>
</feature>
<feature type="domain" description="HPP transmembrane region" evidence="2">
    <location>
        <begin position="15"/>
        <end position="146"/>
    </location>
</feature>
<feature type="transmembrane region" description="Helical" evidence="1">
    <location>
        <begin position="251"/>
        <end position="268"/>
    </location>
</feature>
<dbReference type="Proteomes" id="UP000196240">
    <property type="component" value="Unassembled WGS sequence"/>
</dbReference>
<keyword evidence="1" id="KW-0812">Transmembrane</keyword>
<gene>
    <name evidence="3" type="ORF">ACNJC6_02777</name>
</gene>
<feature type="transmembrane region" description="Helical" evidence="1">
    <location>
        <begin position="213"/>
        <end position="239"/>
    </location>
</feature>
<feature type="transmembrane region" description="Helical" evidence="1">
    <location>
        <begin position="38"/>
        <end position="53"/>
    </location>
</feature>
<dbReference type="AlphaFoldDB" id="A0A1R7QG03"/>
<feature type="transmembrane region" description="Helical" evidence="1">
    <location>
        <begin position="65"/>
        <end position="83"/>
    </location>
</feature>
<sequence>MNPMSHAKTILSPKSYLAAFVFIVFMVAAAYGLNDREIILPEMAAMAVGLWVYRDKQWLNQPDKIFILPSLTAVIGFCINLMPISYLFKLVLVLCAMLLVMRMFNYILPPALATGFLPIVTQAYEISFLISIFATSFILMLVVVLFKLNQGVERKGNFDRRKIGVYASITLIGFALAAIFKIEAMALIPPITVVVYESLNMMMYSLKMCLKQVAVLTLSISMAVLMQLWIQDWILLTLIYMPLMFLLLKLFDMRIPAVYAFPFLVFVFPQDSVMHLPMASGLMAGFSLGCVYIYRTYFQNMSAEKSYT</sequence>
<evidence type="ECO:0000313" key="3">
    <source>
        <dbReference type="EMBL" id="SJX23121.1"/>
    </source>
</evidence>
<name>A0A1R7QG03_ACIJO</name>
<dbReference type="Pfam" id="PF04982">
    <property type="entry name" value="TM_HPP"/>
    <property type="match status" value="1"/>
</dbReference>
<dbReference type="RefSeq" id="WP_087014057.1">
    <property type="nucleotide sequence ID" value="NZ_FUUY01000010.1"/>
</dbReference>
<organism evidence="3 4">
    <name type="scientific">Acinetobacter johnsonii</name>
    <dbReference type="NCBI Taxonomy" id="40214"/>
    <lineage>
        <taxon>Bacteria</taxon>
        <taxon>Pseudomonadati</taxon>
        <taxon>Pseudomonadota</taxon>
        <taxon>Gammaproteobacteria</taxon>
        <taxon>Moraxellales</taxon>
        <taxon>Moraxellaceae</taxon>
        <taxon>Acinetobacter</taxon>
    </lineage>
</organism>
<reference evidence="3 4" key="1">
    <citation type="submission" date="2017-02" db="EMBL/GenBank/DDBJ databases">
        <authorList>
            <person name="Peterson S.W."/>
        </authorList>
    </citation>
    <scope>NUCLEOTIDE SEQUENCE [LARGE SCALE GENOMIC DNA]</scope>
    <source>
        <strain evidence="3">C6</strain>
    </source>
</reference>
<evidence type="ECO:0000256" key="1">
    <source>
        <dbReference type="SAM" id="Phobius"/>
    </source>
</evidence>
<dbReference type="EMBL" id="FUUY01000010">
    <property type="protein sequence ID" value="SJX23121.1"/>
    <property type="molecule type" value="Genomic_DNA"/>
</dbReference>
<feature type="transmembrane region" description="Helical" evidence="1">
    <location>
        <begin position="15"/>
        <end position="33"/>
    </location>
</feature>
<dbReference type="InterPro" id="IPR058581">
    <property type="entry name" value="TM_HPP"/>
</dbReference>
<protein>
    <submittedName>
        <fullName evidence="3">HPP family protein</fullName>
    </submittedName>
</protein>
<evidence type="ECO:0000259" key="2">
    <source>
        <dbReference type="Pfam" id="PF04982"/>
    </source>
</evidence>
<feature type="transmembrane region" description="Helical" evidence="1">
    <location>
        <begin position="90"/>
        <end position="108"/>
    </location>
</feature>
<keyword evidence="1" id="KW-0472">Membrane</keyword>
<accession>A0A1R7QG03</accession>
<feature type="transmembrane region" description="Helical" evidence="1">
    <location>
        <begin position="128"/>
        <end position="148"/>
    </location>
</feature>
<evidence type="ECO:0000313" key="4">
    <source>
        <dbReference type="Proteomes" id="UP000196240"/>
    </source>
</evidence>